<dbReference type="EMBL" id="SJPM01000017">
    <property type="protein sequence ID" value="TWT89563.1"/>
    <property type="molecule type" value="Genomic_DNA"/>
</dbReference>
<evidence type="ECO:0000313" key="1">
    <source>
        <dbReference type="EMBL" id="TWT89563.1"/>
    </source>
</evidence>
<name>A0A5C5ZTY2_9BACT</name>
<protein>
    <submittedName>
        <fullName evidence="1">Uncharacterized protein</fullName>
    </submittedName>
</protein>
<organism evidence="1 2">
    <name type="scientific">Neorhodopirellula pilleata</name>
    <dbReference type="NCBI Taxonomy" id="2714738"/>
    <lineage>
        <taxon>Bacteria</taxon>
        <taxon>Pseudomonadati</taxon>
        <taxon>Planctomycetota</taxon>
        <taxon>Planctomycetia</taxon>
        <taxon>Pirellulales</taxon>
        <taxon>Pirellulaceae</taxon>
        <taxon>Neorhodopirellula</taxon>
    </lineage>
</organism>
<dbReference type="Proteomes" id="UP000316213">
    <property type="component" value="Unassembled WGS sequence"/>
</dbReference>
<keyword evidence="2" id="KW-1185">Reference proteome</keyword>
<comment type="caution">
    <text evidence="1">The sequence shown here is derived from an EMBL/GenBank/DDBJ whole genome shotgun (WGS) entry which is preliminary data.</text>
</comment>
<proteinExistence type="predicted"/>
<accession>A0A5C5ZTY2</accession>
<dbReference type="AlphaFoldDB" id="A0A5C5ZTY2"/>
<gene>
    <name evidence="1" type="ORF">Pla100_54920</name>
</gene>
<sequence>MNDGGVQCRIPIYPAWNQEMSTLATVLASAISLTEPAVSQPGSKTVADPLEVAHMRRRLFRTLDLPDKKLIAIDCGSVAISELYSTTERFLRDAEFRDTCNLVLAIPTDAAFADSPAFDHVQSVKQAAFENGFEGKVSWLLIHEPLVELAALKNLVTRQGGKWCASV</sequence>
<evidence type="ECO:0000313" key="2">
    <source>
        <dbReference type="Proteomes" id="UP000316213"/>
    </source>
</evidence>
<reference evidence="1 2" key="1">
    <citation type="submission" date="2019-02" db="EMBL/GenBank/DDBJ databases">
        <title>Deep-cultivation of Planctomycetes and their phenomic and genomic characterization uncovers novel biology.</title>
        <authorList>
            <person name="Wiegand S."/>
            <person name="Jogler M."/>
            <person name="Boedeker C."/>
            <person name="Pinto D."/>
            <person name="Vollmers J."/>
            <person name="Rivas-Marin E."/>
            <person name="Kohn T."/>
            <person name="Peeters S.H."/>
            <person name="Heuer A."/>
            <person name="Rast P."/>
            <person name="Oberbeckmann S."/>
            <person name="Bunk B."/>
            <person name="Jeske O."/>
            <person name="Meyerdierks A."/>
            <person name="Storesund J.E."/>
            <person name="Kallscheuer N."/>
            <person name="Luecker S."/>
            <person name="Lage O.M."/>
            <person name="Pohl T."/>
            <person name="Merkel B.J."/>
            <person name="Hornburger P."/>
            <person name="Mueller R.-W."/>
            <person name="Bruemmer F."/>
            <person name="Labrenz M."/>
            <person name="Spormann A.M."/>
            <person name="Op Den Camp H."/>
            <person name="Overmann J."/>
            <person name="Amann R."/>
            <person name="Jetten M.S.M."/>
            <person name="Mascher T."/>
            <person name="Medema M.H."/>
            <person name="Devos D.P."/>
            <person name="Kaster A.-K."/>
            <person name="Ovreas L."/>
            <person name="Rohde M."/>
            <person name="Galperin M.Y."/>
            <person name="Jogler C."/>
        </authorList>
    </citation>
    <scope>NUCLEOTIDE SEQUENCE [LARGE SCALE GENOMIC DNA]</scope>
    <source>
        <strain evidence="1 2">Pla100</strain>
    </source>
</reference>